<name>A0A0G4HKF7_9ALVE</name>
<evidence type="ECO:0000313" key="3">
    <source>
        <dbReference type="EMBL" id="CEM44673.1"/>
    </source>
</evidence>
<feature type="coiled-coil region" evidence="1">
    <location>
        <begin position="130"/>
        <end position="181"/>
    </location>
</feature>
<sequence>MQRPPVPPSRGMSGTAGPGGVGGFNATGGSGTGVMGMGGMGGMTGGGFRPGTGQVAGLGGTGRPPVGSSWGGRPGSSLRGPAALGEGPLGVTAAADVRVAERPVTQQGVRGMKSAHRGPGRQIFDRTYYLTLLRQKNQELSAEIQTFRKEIDTIQKEAQLALQYEKRYDQLIKLVRSLEGDLADFNLALDKRRTDTRLEEVLHMYRVLKASNEQQRLELDSIFLEKKQHEEEVERIEEEIAEVRKVSEERLGELHPEQRAEYSSLQEENRALMQDIVQLRQELEDTNSALSSMEGRLRADASRMKAQHLRESLEELEKRKAEVDRAASQRKLTVPEQRELLMQKVKEDNAAILAAERDLETERNEVEKLQRGLAEVQADVEDTKGGGKLQKYQVLFSKDEEMTEFIKNFDDRKEQEESAISEKQKSVVSLLESISKQAKRENNLPTFEKVADVRDEIDFKNQQLENSKLTHERLQGELEKRTSELRRIADIDEKINVELSTLGKKIEVMKDELANKFSSTDELRAAAAEEQTALERRRDLLTARAPAVKRHMEEAKLQADSKAQQLADDQTHQHLEELETKLRQFEQVCR</sequence>
<dbReference type="InterPro" id="IPR029602">
    <property type="entry name" value="IFT74"/>
</dbReference>
<feature type="compositionally biased region" description="Gly residues" evidence="2">
    <location>
        <begin position="45"/>
        <end position="62"/>
    </location>
</feature>
<dbReference type="PhylomeDB" id="A0A0G4HKF7"/>
<reference evidence="3" key="1">
    <citation type="submission" date="2014-11" db="EMBL/GenBank/DDBJ databases">
        <authorList>
            <person name="Otto D Thomas"/>
            <person name="Naeem Raeece"/>
        </authorList>
    </citation>
    <scope>NUCLEOTIDE SEQUENCE</scope>
</reference>
<protein>
    <recommendedName>
        <fullName evidence="4">Intraflagellar transport protein 74</fullName>
    </recommendedName>
</protein>
<gene>
    <name evidence="3" type="ORF">Cvel_28513</name>
</gene>
<dbReference type="GO" id="GO:0035735">
    <property type="term" value="P:intraciliary transport involved in cilium assembly"/>
    <property type="evidence" value="ECO:0007669"/>
    <property type="project" value="TreeGrafter"/>
</dbReference>
<dbReference type="GO" id="GO:0005929">
    <property type="term" value="C:cilium"/>
    <property type="evidence" value="ECO:0007669"/>
    <property type="project" value="TreeGrafter"/>
</dbReference>
<evidence type="ECO:0000256" key="1">
    <source>
        <dbReference type="SAM" id="Coils"/>
    </source>
</evidence>
<proteinExistence type="predicted"/>
<feature type="coiled-coil region" evidence="1">
    <location>
        <begin position="212"/>
        <end position="379"/>
    </location>
</feature>
<dbReference type="EMBL" id="CDMZ01002988">
    <property type="protein sequence ID" value="CEM44673.1"/>
    <property type="molecule type" value="Genomic_DNA"/>
</dbReference>
<dbReference type="VEuPathDB" id="CryptoDB:Cvel_28513"/>
<dbReference type="PANTHER" id="PTHR31432:SF0">
    <property type="entry name" value="INTRAFLAGELLAR TRANSPORT PROTEIN 74 HOMOLOG"/>
    <property type="match status" value="1"/>
</dbReference>
<organism evidence="3">
    <name type="scientific">Chromera velia CCMP2878</name>
    <dbReference type="NCBI Taxonomy" id="1169474"/>
    <lineage>
        <taxon>Eukaryota</taxon>
        <taxon>Sar</taxon>
        <taxon>Alveolata</taxon>
        <taxon>Colpodellida</taxon>
        <taxon>Chromeraceae</taxon>
        <taxon>Chromera</taxon>
    </lineage>
</organism>
<evidence type="ECO:0008006" key="4">
    <source>
        <dbReference type="Google" id="ProtNLM"/>
    </source>
</evidence>
<dbReference type="GO" id="GO:0048487">
    <property type="term" value="F:beta-tubulin binding"/>
    <property type="evidence" value="ECO:0007669"/>
    <property type="project" value="InterPro"/>
</dbReference>
<accession>A0A0G4HKF7</accession>
<dbReference type="AlphaFoldDB" id="A0A0G4HKF7"/>
<evidence type="ECO:0000256" key="2">
    <source>
        <dbReference type="SAM" id="MobiDB-lite"/>
    </source>
</evidence>
<feature type="compositionally biased region" description="Gly residues" evidence="2">
    <location>
        <begin position="14"/>
        <end position="27"/>
    </location>
</feature>
<feature type="region of interest" description="Disordered" evidence="2">
    <location>
        <begin position="45"/>
        <end position="83"/>
    </location>
</feature>
<dbReference type="GO" id="GO:0030992">
    <property type="term" value="C:intraciliary transport particle B"/>
    <property type="evidence" value="ECO:0007669"/>
    <property type="project" value="InterPro"/>
</dbReference>
<feature type="region of interest" description="Disordered" evidence="2">
    <location>
        <begin position="1"/>
        <end position="27"/>
    </location>
</feature>
<keyword evidence="1" id="KW-0175">Coiled coil</keyword>
<dbReference type="PANTHER" id="PTHR31432">
    <property type="entry name" value="INTRAFLAGELLAR TRANSPORT PROTEIN 74 HOMOLOG"/>
    <property type="match status" value="1"/>
</dbReference>